<dbReference type="PANTHER" id="PTHR33446:SF2">
    <property type="entry name" value="PROTEIN TONB"/>
    <property type="match status" value="1"/>
</dbReference>
<dbReference type="InterPro" id="IPR051045">
    <property type="entry name" value="TonB-dependent_transducer"/>
</dbReference>
<reference evidence="4" key="1">
    <citation type="submission" date="2016-11" db="EMBL/GenBank/DDBJ databases">
        <authorList>
            <person name="Jaros S."/>
            <person name="Januszkiewicz K."/>
            <person name="Wedrychowicz H."/>
        </authorList>
    </citation>
    <scope>NUCLEOTIDE SEQUENCE [LARGE SCALE GENOMIC DNA]</scope>
    <source>
        <strain evidence="4">DSM 19729</strain>
    </source>
</reference>
<gene>
    <name evidence="3" type="ORF">BC624_101583</name>
    <name evidence="4" type="ORF">SAMN05443373_101583</name>
</gene>
<evidence type="ECO:0000313" key="6">
    <source>
        <dbReference type="Proteomes" id="UP000237771"/>
    </source>
</evidence>
<keyword evidence="6" id="KW-1185">Reference proteome</keyword>
<dbReference type="RefSeq" id="WP_072939547.1">
    <property type="nucleotide sequence ID" value="NZ_FQWO01000001.1"/>
</dbReference>
<reference evidence="3 6" key="3">
    <citation type="submission" date="2018-03" db="EMBL/GenBank/DDBJ databases">
        <title>Genomic Encyclopedia of Archaeal and Bacterial Type Strains, Phase II (KMG-II): from individual species to whole genera.</title>
        <authorList>
            <person name="Goeker M."/>
        </authorList>
    </citation>
    <scope>NUCLEOTIDE SEQUENCE [LARGE SCALE GENOMIC DNA]</scope>
    <source>
        <strain evidence="3 6">DSM 17797</strain>
    </source>
</reference>
<dbReference type="STRING" id="280093.SAMN05443373_101583"/>
<dbReference type="GO" id="GO:0031992">
    <property type="term" value="F:energy transducer activity"/>
    <property type="evidence" value="ECO:0007669"/>
    <property type="project" value="TreeGrafter"/>
</dbReference>
<evidence type="ECO:0000313" key="5">
    <source>
        <dbReference type="Proteomes" id="UP000184384"/>
    </source>
</evidence>
<dbReference type="Proteomes" id="UP000237771">
    <property type="component" value="Unassembled WGS sequence"/>
</dbReference>
<dbReference type="OrthoDB" id="1095452at2"/>
<dbReference type="InterPro" id="IPR037682">
    <property type="entry name" value="TonB_C"/>
</dbReference>
<keyword evidence="1" id="KW-1133">Transmembrane helix</keyword>
<dbReference type="PANTHER" id="PTHR33446">
    <property type="entry name" value="PROTEIN TONB-RELATED"/>
    <property type="match status" value="1"/>
</dbReference>
<evidence type="ECO:0000313" key="4">
    <source>
        <dbReference type="EMBL" id="SHG37196.1"/>
    </source>
</evidence>
<sequence length="274" mass="30450">MSKPNLYETNWIDLVFENRNKEYGAYQLRKESTRTSVFALFIGILLCASLMSVPRVLSYFNVGKEISVTIPKLDQIIHITNIVPNIIKKKQNPIPPKASQQKAIAIIDKKQLTNPTIVKADLATPDIAKNIENNAVANKNNEGMATIGMSSTNSQGSGTETSKDMDSGNDVVTSNALDKQPEFPGGISKFYAYISRKFESPEIDEAKNIRIFVYFVVEKDGSMSDIQVKNNPGYGLEKEAIRVLKSLKTKWTPGIIDSKPVRTAYSLPITIQMN</sequence>
<dbReference type="Proteomes" id="UP000184384">
    <property type="component" value="Unassembled WGS sequence"/>
</dbReference>
<dbReference type="GO" id="GO:0055085">
    <property type="term" value="P:transmembrane transport"/>
    <property type="evidence" value="ECO:0007669"/>
    <property type="project" value="InterPro"/>
</dbReference>
<keyword evidence="1" id="KW-0472">Membrane</keyword>
<reference evidence="5" key="2">
    <citation type="submission" date="2016-11" db="EMBL/GenBank/DDBJ databases">
        <authorList>
            <person name="Varghese N."/>
            <person name="Submissions S."/>
        </authorList>
    </citation>
    <scope>NUCLEOTIDE SEQUENCE [LARGE SCALE GENOMIC DNA]</scope>
    <source>
        <strain evidence="5">DSM 19729</strain>
    </source>
</reference>
<feature type="domain" description="TonB C-terminal" evidence="2">
    <location>
        <begin position="211"/>
        <end position="269"/>
    </location>
</feature>
<dbReference type="EMBL" id="PVUB01000001">
    <property type="protein sequence ID" value="PRZ28289.1"/>
    <property type="molecule type" value="Genomic_DNA"/>
</dbReference>
<evidence type="ECO:0000256" key="1">
    <source>
        <dbReference type="SAM" id="Phobius"/>
    </source>
</evidence>
<dbReference type="Gene3D" id="3.30.1150.10">
    <property type="match status" value="1"/>
</dbReference>
<evidence type="ECO:0000313" key="3">
    <source>
        <dbReference type="EMBL" id="PRZ28289.1"/>
    </source>
</evidence>
<accession>A0A1M5J9C0</accession>
<keyword evidence="1" id="KW-0812">Transmembrane</keyword>
<name>A0A1M5J9C0_9FLAO</name>
<dbReference type="GO" id="GO:0098797">
    <property type="term" value="C:plasma membrane protein complex"/>
    <property type="evidence" value="ECO:0007669"/>
    <property type="project" value="TreeGrafter"/>
</dbReference>
<protein>
    <submittedName>
        <fullName evidence="4">Outer membrane transport energization protein TonB</fullName>
    </submittedName>
</protein>
<evidence type="ECO:0000259" key="2">
    <source>
        <dbReference type="Pfam" id="PF03544"/>
    </source>
</evidence>
<dbReference type="SUPFAM" id="SSF74653">
    <property type="entry name" value="TolA/TonB C-terminal domain"/>
    <property type="match status" value="1"/>
</dbReference>
<feature type="transmembrane region" description="Helical" evidence="1">
    <location>
        <begin position="37"/>
        <end position="57"/>
    </location>
</feature>
<dbReference type="AlphaFoldDB" id="A0A1M5J9C0"/>
<organism evidence="4 5">
    <name type="scientific">Flavobacterium granuli</name>
    <dbReference type="NCBI Taxonomy" id="280093"/>
    <lineage>
        <taxon>Bacteria</taxon>
        <taxon>Pseudomonadati</taxon>
        <taxon>Bacteroidota</taxon>
        <taxon>Flavobacteriia</taxon>
        <taxon>Flavobacteriales</taxon>
        <taxon>Flavobacteriaceae</taxon>
        <taxon>Flavobacterium</taxon>
    </lineage>
</organism>
<dbReference type="Pfam" id="PF03544">
    <property type="entry name" value="TonB_C"/>
    <property type="match status" value="1"/>
</dbReference>
<dbReference type="EMBL" id="FQWO01000001">
    <property type="protein sequence ID" value="SHG37196.1"/>
    <property type="molecule type" value="Genomic_DNA"/>
</dbReference>
<proteinExistence type="predicted"/>